<comment type="caution">
    <text evidence="2">The sequence shown here is derived from an EMBL/GenBank/DDBJ whole genome shotgun (WGS) entry which is preliminary data.</text>
</comment>
<organism evidence="2 3">
    <name type="scientific">Mucilaginibacter limnophilus</name>
    <dbReference type="NCBI Taxonomy" id="1932778"/>
    <lineage>
        <taxon>Bacteria</taxon>
        <taxon>Pseudomonadati</taxon>
        <taxon>Bacteroidota</taxon>
        <taxon>Sphingobacteriia</taxon>
        <taxon>Sphingobacteriales</taxon>
        <taxon>Sphingobacteriaceae</taxon>
        <taxon>Mucilaginibacter</taxon>
    </lineage>
</organism>
<gene>
    <name evidence="2" type="ORF">EOD41_15070</name>
</gene>
<proteinExistence type="predicted"/>
<keyword evidence="1" id="KW-0175">Coiled coil</keyword>
<evidence type="ECO:0000256" key="1">
    <source>
        <dbReference type="SAM" id="Coils"/>
    </source>
</evidence>
<name>A0A437MQ49_9SPHI</name>
<accession>A0A437MQ49</accession>
<dbReference type="Proteomes" id="UP000282759">
    <property type="component" value="Unassembled WGS sequence"/>
</dbReference>
<reference evidence="2 3" key="1">
    <citation type="submission" date="2019-01" db="EMBL/GenBank/DDBJ databases">
        <authorList>
            <person name="Chen W.-M."/>
        </authorList>
    </citation>
    <scope>NUCLEOTIDE SEQUENCE [LARGE SCALE GENOMIC DNA]</scope>
    <source>
        <strain evidence="2 3">YBJ-36</strain>
    </source>
</reference>
<dbReference type="AlphaFoldDB" id="A0A437MQ49"/>
<dbReference type="OrthoDB" id="799141at2"/>
<dbReference type="EMBL" id="SACK01000007">
    <property type="protein sequence ID" value="RVT99764.1"/>
    <property type="molecule type" value="Genomic_DNA"/>
</dbReference>
<sequence length="152" mass="17560">MNAKSELPELAALYKKREEHQAIIAALDAEIRVLEDKQKKPVDWKNRAIDCLQTHNLPLRTLNILDYIVSNEPQLNTADPYKRRFQFQAVYATLNGQCEHGTLKRIAIPGFKGYFYGLNTWFNKDGKLKAAINQKLQYELWSNPHSIFKAGK</sequence>
<protein>
    <submittedName>
        <fullName evidence="2">Uncharacterized protein</fullName>
    </submittedName>
</protein>
<evidence type="ECO:0000313" key="3">
    <source>
        <dbReference type="Proteomes" id="UP000282759"/>
    </source>
</evidence>
<evidence type="ECO:0000313" key="2">
    <source>
        <dbReference type="EMBL" id="RVT99764.1"/>
    </source>
</evidence>
<dbReference type="RefSeq" id="WP_127706394.1">
    <property type="nucleotide sequence ID" value="NZ_SACK01000007.1"/>
</dbReference>
<feature type="coiled-coil region" evidence="1">
    <location>
        <begin position="10"/>
        <end position="37"/>
    </location>
</feature>
<keyword evidence="3" id="KW-1185">Reference proteome</keyword>